<comment type="caution">
    <text evidence="2">The sequence shown here is derived from an EMBL/GenBank/DDBJ whole genome shotgun (WGS) entry which is preliminary data.</text>
</comment>
<dbReference type="EMBL" id="JAEHOD010000005">
    <property type="protein sequence ID" value="KAG2452397.1"/>
    <property type="molecule type" value="Genomic_DNA"/>
</dbReference>
<accession>A0A835WR65</accession>
<sequence length="126" mass="13792">MPSVAASAGVKRKAQEVDGNETGAKRIFNNYEALEELRAFFAGRGHQQTSDSGSHGSQGHQFRDEAQYLDASSDDGMEHPESEPVAVLHRMRTPLNATTATNYSAPGVPLFQRRPRKQLHPVPCSC</sequence>
<reference evidence="2" key="1">
    <citation type="journal article" date="2020" name="bioRxiv">
        <title>Comparative genomics of Chlamydomonas.</title>
        <authorList>
            <person name="Craig R.J."/>
            <person name="Hasan A.R."/>
            <person name="Ness R.W."/>
            <person name="Keightley P.D."/>
        </authorList>
    </citation>
    <scope>NUCLEOTIDE SEQUENCE</scope>
    <source>
        <strain evidence="2">CCAP 11/173</strain>
    </source>
</reference>
<feature type="region of interest" description="Disordered" evidence="1">
    <location>
        <begin position="42"/>
        <end position="86"/>
    </location>
</feature>
<dbReference type="AlphaFoldDB" id="A0A835WR65"/>
<keyword evidence="3" id="KW-1185">Reference proteome</keyword>
<evidence type="ECO:0000313" key="2">
    <source>
        <dbReference type="EMBL" id="KAG2452397.1"/>
    </source>
</evidence>
<organism evidence="2 3">
    <name type="scientific">Chlamydomonas schloesseri</name>
    <dbReference type="NCBI Taxonomy" id="2026947"/>
    <lineage>
        <taxon>Eukaryota</taxon>
        <taxon>Viridiplantae</taxon>
        <taxon>Chlorophyta</taxon>
        <taxon>core chlorophytes</taxon>
        <taxon>Chlorophyceae</taxon>
        <taxon>CS clade</taxon>
        <taxon>Chlamydomonadales</taxon>
        <taxon>Chlamydomonadaceae</taxon>
        <taxon>Chlamydomonas</taxon>
    </lineage>
</organism>
<name>A0A835WR65_9CHLO</name>
<feature type="region of interest" description="Disordered" evidence="1">
    <location>
        <begin position="1"/>
        <end position="24"/>
    </location>
</feature>
<dbReference type="OrthoDB" id="549441at2759"/>
<proteinExistence type="predicted"/>
<gene>
    <name evidence="2" type="ORF">HYH02_002640</name>
</gene>
<evidence type="ECO:0000256" key="1">
    <source>
        <dbReference type="SAM" id="MobiDB-lite"/>
    </source>
</evidence>
<feature type="compositionally biased region" description="Low complexity" evidence="1">
    <location>
        <begin position="45"/>
        <end position="60"/>
    </location>
</feature>
<protein>
    <submittedName>
        <fullName evidence="2">Uncharacterized protein</fullName>
    </submittedName>
</protein>
<evidence type="ECO:0000313" key="3">
    <source>
        <dbReference type="Proteomes" id="UP000613740"/>
    </source>
</evidence>
<dbReference type="Proteomes" id="UP000613740">
    <property type="component" value="Unassembled WGS sequence"/>
</dbReference>